<sequence>MEKELHDAFRKLKQRDVDTFPVKVLSVDKSAGTCKVTDDELEYTDVRLSAVIDGNDKKFYLFPKVGSSVLVSPINEDLKNLYVEAYSEIDGLDLKIDGVHFNIDKDGFLLKKENETLKKLMADLITAIKAMKFTTNNGPTINLVNIADFIALENRFNQFLKGN</sequence>
<dbReference type="Proteomes" id="UP001460072">
    <property type="component" value="Unassembled WGS sequence"/>
</dbReference>
<gene>
    <name evidence="1" type="ORF">WFZ85_07335</name>
</gene>
<keyword evidence="2" id="KW-1185">Reference proteome</keyword>
<reference evidence="1 2" key="1">
    <citation type="submission" date="2024-03" db="EMBL/GenBank/DDBJ databases">
        <title>Two novel species of the genus Flavobacterium exhibiting potentially degradation of complex polysaccharides.</title>
        <authorList>
            <person name="Lian X."/>
        </authorList>
    </citation>
    <scope>NUCLEOTIDE SEQUENCE [LARGE SCALE GENOMIC DNA]</scope>
    <source>
        <strain evidence="2">j3</strain>
    </source>
</reference>
<evidence type="ECO:0000313" key="2">
    <source>
        <dbReference type="Proteomes" id="UP001460072"/>
    </source>
</evidence>
<name>A0ABU9N490_9FLAO</name>
<protein>
    <submittedName>
        <fullName evidence="1">Uncharacterized protein</fullName>
    </submittedName>
</protein>
<evidence type="ECO:0000313" key="1">
    <source>
        <dbReference type="EMBL" id="MEM0542425.1"/>
    </source>
</evidence>
<dbReference type="EMBL" id="JBCGDO010000007">
    <property type="protein sequence ID" value="MEM0542425.1"/>
    <property type="molecule type" value="Genomic_DNA"/>
</dbReference>
<organism evidence="1 2">
    <name type="scientific">Flavobacterium aureirubrum</name>
    <dbReference type="NCBI Taxonomy" id="3133147"/>
    <lineage>
        <taxon>Bacteria</taxon>
        <taxon>Pseudomonadati</taxon>
        <taxon>Bacteroidota</taxon>
        <taxon>Flavobacteriia</taxon>
        <taxon>Flavobacteriales</taxon>
        <taxon>Flavobacteriaceae</taxon>
        <taxon>Flavobacterium</taxon>
    </lineage>
</organism>
<dbReference type="RefSeq" id="WP_342695643.1">
    <property type="nucleotide sequence ID" value="NZ_JBCGDO010000007.1"/>
</dbReference>
<accession>A0ABU9N490</accession>
<proteinExistence type="predicted"/>
<comment type="caution">
    <text evidence="1">The sequence shown here is derived from an EMBL/GenBank/DDBJ whole genome shotgun (WGS) entry which is preliminary data.</text>
</comment>